<protein>
    <submittedName>
        <fullName evidence="2">Uncharacterized protein</fullName>
    </submittedName>
</protein>
<dbReference type="EnsemblMetazoa" id="GPAI020627-RA">
    <property type="protein sequence ID" value="GPAI020627-PA"/>
    <property type="gene ID" value="GPAI020627"/>
</dbReference>
<evidence type="ECO:0000313" key="3">
    <source>
        <dbReference type="Proteomes" id="UP000092445"/>
    </source>
</evidence>
<proteinExistence type="predicted"/>
<dbReference type="AlphaFoldDB" id="A0A1A9ZP37"/>
<feature type="transmembrane region" description="Helical" evidence="1">
    <location>
        <begin position="23"/>
        <end position="40"/>
    </location>
</feature>
<accession>A0A1A9ZP37</accession>
<dbReference type="Proteomes" id="UP000092445">
    <property type="component" value="Unassembled WGS sequence"/>
</dbReference>
<keyword evidence="1" id="KW-0812">Transmembrane</keyword>
<reference evidence="2" key="2">
    <citation type="submission" date="2020-05" db="UniProtKB">
        <authorList>
            <consortium name="EnsemblMetazoa"/>
        </authorList>
    </citation>
    <scope>IDENTIFICATION</scope>
    <source>
        <strain evidence="2">IAEA</strain>
    </source>
</reference>
<evidence type="ECO:0000313" key="2">
    <source>
        <dbReference type="EnsemblMetazoa" id="GPAI020627-PA"/>
    </source>
</evidence>
<sequence length="128" mass="14895">MEDEESSSPNSVKRLLKEEEESSLIYVVMAGLFTFLFGSSNQERRINDNIISVFTSSIKGIKRFITKGKEQMSLEIVIARCNKLKISGFTGWYFLLFKPHFLILFSTEIEFKSLLKILCNFWKETLHN</sequence>
<name>A0A1A9ZP37_GLOPL</name>
<reference evidence="3" key="1">
    <citation type="submission" date="2014-03" db="EMBL/GenBank/DDBJ databases">
        <authorList>
            <person name="Aksoy S."/>
            <person name="Warren W."/>
            <person name="Wilson R.K."/>
        </authorList>
    </citation>
    <scope>NUCLEOTIDE SEQUENCE [LARGE SCALE GENOMIC DNA]</scope>
    <source>
        <strain evidence="3">IAEA</strain>
    </source>
</reference>
<dbReference type="VEuPathDB" id="VectorBase:GPAI020627"/>
<keyword evidence="3" id="KW-1185">Reference proteome</keyword>
<keyword evidence="1" id="KW-0472">Membrane</keyword>
<keyword evidence="1" id="KW-1133">Transmembrane helix</keyword>
<evidence type="ECO:0000256" key="1">
    <source>
        <dbReference type="SAM" id="Phobius"/>
    </source>
</evidence>
<organism evidence="2 3">
    <name type="scientific">Glossina pallidipes</name>
    <name type="common">Tsetse fly</name>
    <dbReference type="NCBI Taxonomy" id="7398"/>
    <lineage>
        <taxon>Eukaryota</taxon>
        <taxon>Metazoa</taxon>
        <taxon>Ecdysozoa</taxon>
        <taxon>Arthropoda</taxon>
        <taxon>Hexapoda</taxon>
        <taxon>Insecta</taxon>
        <taxon>Pterygota</taxon>
        <taxon>Neoptera</taxon>
        <taxon>Endopterygota</taxon>
        <taxon>Diptera</taxon>
        <taxon>Brachycera</taxon>
        <taxon>Muscomorpha</taxon>
        <taxon>Hippoboscoidea</taxon>
        <taxon>Glossinidae</taxon>
        <taxon>Glossina</taxon>
    </lineage>
</organism>